<dbReference type="AlphaFoldDB" id="A0A545U6E2"/>
<feature type="transmembrane region" description="Helical" evidence="1">
    <location>
        <begin position="101"/>
        <end position="120"/>
    </location>
</feature>
<dbReference type="RefSeq" id="WP_142933711.1">
    <property type="nucleotide sequence ID" value="NZ_ML660169.1"/>
</dbReference>
<comment type="caution">
    <text evidence="2">The sequence shown here is derived from an EMBL/GenBank/DDBJ whole genome shotgun (WGS) entry which is preliminary data.</text>
</comment>
<evidence type="ECO:0008006" key="4">
    <source>
        <dbReference type="Google" id="ProtNLM"/>
    </source>
</evidence>
<feature type="transmembrane region" description="Helical" evidence="1">
    <location>
        <begin position="7"/>
        <end position="29"/>
    </location>
</feature>
<feature type="transmembrane region" description="Helical" evidence="1">
    <location>
        <begin position="165"/>
        <end position="184"/>
    </location>
</feature>
<keyword evidence="1" id="KW-1133">Transmembrane helix</keyword>
<proteinExistence type="predicted"/>
<evidence type="ECO:0000256" key="1">
    <source>
        <dbReference type="SAM" id="Phobius"/>
    </source>
</evidence>
<evidence type="ECO:0000313" key="3">
    <source>
        <dbReference type="Proteomes" id="UP000315439"/>
    </source>
</evidence>
<sequence length="187" mass="20670">MISIASLWLPILLSAVAVFIVSSIIHMLLPYHRSNLSAVPDEQNFRDTVRPLQIPAGEYMFPYAGSPKNMESEEYQQKLKEGPVGILVSLPNGPWPMGKSLVQWFIYSLVVGIFAAYIAVQSLQVGANYLAVMQMVGASAFAGYALSLPQNSIWYFRAWSTTAKFIFDGIIYALLTGGIFGWLWPAA</sequence>
<gene>
    <name evidence="2" type="ORF">FLL46_21850</name>
</gene>
<keyword evidence="1" id="KW-0812">Transmembrane</keyword>
<dbReference type="EMBL" id="VIKS01000013">
    <property type="protein sequence ID" value="TQV85037.1"/>
    <property type="molecule type" value="Genomic_DNA"/>
</dbReference>
<reference evidence="2 3" key="1">
    <citation type="submission" date="2019-07" db="EMBL/GenBank/DDBJ databases">
        <title>Draft genome for Aliikangiella sp. M105.</title>
        <authorList>
            <person name="Wang G."/>
        </authorList>
    </citation>
    <scope>NUCLEOTIDE SEQUENCE [LARGE SCALE GENOMIC DNA]</scope>
    <source>
        <strain evidence="2 3">M105</strain>
    </source>
</reference>
<keyword evidence="1" id="KW-0472">Membrane</keyword>
<organism evidence="2 3">
    <name type="scientific">Aliikangiella coralliicola</name>
    <dbReference type="NCBI Taxonomy" id="2592383"/>
    <lineage>
        <taxon>Bacteria</taxon>
        <taxon>Pseudomonadati</taxon>
        <taxon>Pseudomonadota</taxon>
        <taxon>Gammaproteobacteria</taxon>
        <taxon>Oceanospirillales</taxon>
        <taxon>Pleioneaceae</taxon>
        <taxon>Aliikangiella</taxon>
    </lineage>
</organism>
<protein>
    <recommendedName>
        <fullName evidence="4">DUF1761 domain-containing protein</fullName>
    </recommendedName>
</protein>
<name>A0A545U6E2_9GAMM</name>
<dbReference type="OrthoDB" id="282550at2"/>
<dbReference type="Proteomes" id="UP000315439">
    <property type="component" value="Unassembled WGS sequence"/>
</dbReference>
<feature type="transmembrane region" description="Helical" evidence="1">
    <location>
        <begin position="127"/>
        <end position="145"/>
    </location>
</feature>
<keyword evidence="3" id="KW-1185">Reference proteome</keyword>
<accession>A0A545U6E2</accession>
<evidence type="ECO:0000313" key="2">
    <source>
        <dbReference type="EMBL" id="TQV85037.1"/>
    </source>
</evidence>